<organism evidence="1 2">
    <name type="scientific">Microlunatus panaciterrae</name>
    <dbReference type="NCBI Taxonomy" id="400768"/>
    <lineage>
        <taxon>Bacteria</taxon>
        <taxon>Bacillati</taxon>
        <taxon>Actinomycetota</taxon>
        <taxon>Actinomycetes</taxon>
        <taxon>Propionibacteriales</taxon>
        <taxon>Propionibacteriaceae</taxon>
        <taxon>Microlunatus</taxon>
    </lineage>
</organism>
<dbReference type="RefSeq" id="WP_204918096.1">
    <property type="nucleotide sequence ID" value="NZ_BAAAQP010000003.1"/>
</dbReference>
<sequence length="382" mass="40298">MQPLRVLWLCGPPGAGKSTVAWRLFTESAQRGHPTGYLDIDQLGMRLPTPADDPGNTLIKAANLAVVLANYRAAGAQQVLVSGVALPDEVPAFEAAGADITWVRLEADRAQLHTRFLGRDGQSELLPDLDQHAATLAQSDFAEVTIDTTGLTVAAVVKRVQDSLAHWSQVADRDRPKIIGKPPAVSRLSGAANAQPRVLLLCGPRAVGTSTVGWETFQHLWGLRTSAFVDLAQVGFVGEASVAPLGRHRLRAHNLAAMARNFHQGGATVVIAVGSILHSADLRAYSEALAPGTLTVGRLRATSDHLRQRVAARTAVRGGPHLAGDCLRGRAVAELGPVIDQALAESTLLDRSGIGDVVIDTSGRAPTDCADELLDAVGLTSR</sequence>
<dbReference type="Gene3D" id="3.40.50.300">
    <property type="entry name" value="P-loop containing nucleotide triphosphate hydrolases"/>
    <property type="match status" value="2"/>
</dbReference>
<accession>A0ABS2RMG0</accession>
<gene>
    <name evidence="1" type="ORF">JOE57_002302</name>
</gene>
<keyword evidence="2" id="KW-1185">Reference proteome</keyword>
<dbReference type="Proteomes" id="UP000704762">
    <property type="component" value="Unassembled WGS sequence"/>
</dbReference>
<protein>
    <submittedName>
        <fullName evidence="1">Molybdopterin-guanine dinucleotide biosynthesis protein</fullName>
    </submittedName>
</protein>
<proteinExistence type="predicted"/>
<comment type="caution">
    <text evidence="1">The sequence shown here is derived from an EMBL/GenBank/DDBJ whole genome shotgun (WGS) entry which is preliminary data.</text>
</comment>
<dbReference type="EMBL" id="JAFBCF010000001">
    <property type="protein sequence ID" value="MBM7799381.1"/>
    <property type="molecule type" value="Genomic_DNA"/>
</dbReference>
<dbReference type="SUPFAM" id="SSF52540">
    <property type="entry name" value="P-loop containing nucleoside triphosphate hydrolases"/>
    <property type="match status" value="2"/>
</dbReference>
<name>A0ABS2RMG0_9ACTN</name>
<evidence type="ECO:0000313" key="1">
    <source>
        <dbReference type="EMBL" id="MBM7799381.1"/>
    </source>
</evidence>
<dbReference type="InterPro" id="IPR027417">
    <property type="entry name" value="P-loop_NTPase"/>
</dbReference>
<dbReference type="Pfam" id="PF13671">
    <property type="entry name" value="AAA_33"/>
    <property type="match status" value="1"/>
</dbReference>
<reference evidence="1 2" key="1">
    <citation type="submission" date="2021-01" db="EMBL/GenBank/DDBJ databases">
        <title>Sequencing the genomes of 1000 actinobacteria strains.</title>
        <authorList>
            <person name="Klenk H.-P."/>
        </authorList>
    </citation>
    <scope>NUCLEOTIDE SEQUENCE [LARGE SCALE GENOMIC DNA]</scope>
    <source>
        <strain evidence="1 2">DSM 18662</strain>
    </source>
</reference>
<evidence type="ECO:0000313" key="2">
    <source>
        <dbReference type="Proteomes" id="UP000704762"/>
    </source>
</evidence>